<keyword evidence="3" id="KW-1185">Reference proteome</keyword>
<dbReference type="InParanoid" id="A0A2R5GW04"/>
<evidence type="ECO:0000256" key="1">
    <source>
        <dbReference type="SAM" id="SignalP"/>
    </source>
</evidence>
<organism evidence="2 3">
    <name type="scientific">Hondaea fermentalgiana</name>
    <dbReference type="NCBI Taxonomy" id="2315210"/>
    <lineage>
        <taxon>Eukaryota</taxon>
        <taxon>Sar</taxon>
        <taxon>Stramenopiles</taxon>
        <taxon>Bigyra</taxon>
        <taxon>Labyrinthulomycetes</taxon>
        <taxon>Thraustochytrida</taxon>
        <taxon>Thraustochytriidae</taxon>
        <taxon>Hondaea</taxon>
    </lineage>
</organism>
<dbReference type="EMBL" id="BEYU01000256">
    <property type="protein sequence ID" value="GBG35022.1"/>
    <property type="molecule type" value="Genomic_DNA"/>
</dbReference>
<reference evidence="2 3" key="1">
    <citation type="submission" date="2017-12" db="EMBL/GenBank/DDBJ databases">
        <title>Sequencing, de novo assembly and annotation of complete genome of a new Thraustochytrid species, strain FCC1311.</title>
        <authorList>
            <person name="Sedici K."/>
            <person name="Godart F."/>
            <person name="Aiese Cigliano R."/>
            <person name="Sanseverino W."/>
            <person name="Barakat M."/>
            <person name="Ortet P."/>
            <person name="Marechal E."/>
            <person name="Cagnac O."/>
            <person name="Amato A."/>
        </authorList>
    </citation>
    <scope>NUCLEOTIDE SEQUENCE [LARGE SCALE GENOMIC DNA]</scope>
</reference>
<evidence type="ECO:0000313" key="2">
    <source>
        <dbReference type="EMBL" id="GBG35022.1"/>
    </source>
</evidence>
<name>A0A2R5GW04_9STRA</name>
<accession>A0A2R5GW04</accession>
<dbReference type="AlphaFoldDB" id="A0A2R5GW04"/>
<comment type="caution">
    <text evidence="2">The sequence shown here is derived from an EMBL/GenBank/DDBJ whole genome shotgun (WGS) entry which is preliminary data.</text>
</comment>
<proteinExistence type="predicted"/>
<feature type="signal peptide" evidence="1">
    <location>
        <begin position="1"/>
        <end position="27"/>
    </location>
</feature>
<evidence type="ECO:0000313" key="3">
    <source>
        <dbReference type="Proteomes" id="UP000241890"/>
    </source>
</evidence>
<keyword evidence="1" id="KW-0732">Signal</keyword>
<protein>
    <submittedName>
        <fullName evidence="2">Uncharacterized protein</fullName>
    </submittedName>
</protein>
<dbReference type="Proteomes" id="UP000241890">
    <property type="component" value="Unassembled WGS sequence"/>
</dbReference>
<feature type="chain" id="PRO_5015309954" evidence="1">
    <location>
        <begin position="28"/>
        <end position="1155"/>
    </location>
</feature>
<gene>
    <name evidence="2" type="ORF">FCC1311_112452</name>
</gene>
<sequence>MAGSSRAASAYAIGATIVAVVAAVAHAQTDSCTTGELDTLTWGNFTNPGCGSVSFDMGGCCGNALESTTEAVCSTTLIESAYCDTDVISGGCSGFTPNASDSAIFEISITYAETEDTCCQKCKCYGDPLCEAFDGTRDQLIECDARNFTTCGLQQDICRQQYDHAGNRCKWLKGNLNYPWWTSNLESGSPCQADYNVSGQLELVMLDVDDMSISSLVGERGVQTDAMILLPSYSEPFQINSDTCFDYDPRDVGTDGAAAAWQLPSSASSIPSTWSVTIPDDVSIHWHVGDESLGIYAEVICTKAINATRSRLDIENVTDTQGRTSGDGFCFTGSIDSEQLSGSNVDNPEGHYNCLSKTLPDLVNTCKALTDDTCYQRSVSGWQQYWCETAELQYTQASSEASTYEAMVSACLSDIRSGTEDEQAETWVTYACQMNSQEEYDSSAQSSYVDECVNKMDEFGWYEWLQTYQGIIEHSWTVSETCVSSLDDFTTIPDDETCASGLMVETNQNGTWVPILYFPPESPPCSDADLEATGETFPALFQYQVRFRQCGLDASCLVAEGGTSCKPVMDISATVTFSGQACAPEDDILITSTGNCSCSLDSGSDTSVPQVCTSDSEATYPLGTCGQCCETNNYIPGQEGQACRAIETTTPFCNTTDSATSAYCTKLQKKSYNATMLLNFGTPASGFDSYCCESCQLWGDPFGQAFDGSREKLIVCDARDEDCDTLESVCDTLVDHAGNPCVWNQTVADLIGNRGANIAAYGSPCLPDWEASGEDEIVLYTVDEPTFSLSFYTGERSILDKLLLTTSKGSYTLDPVACYADDPLDGWTTVSGEDVSTALNLTYTGAGEDGYGNDERVWAVLVQDMGIFFRVTCVNSQAVDADYVGGYRLNVEHLIDTDLERSGTGGYCVTADLYEYGGSYTNNSFAIECETKDLSASHRACKAFWAGSCTPDQIDLGIENWCEIANQPYTVSKCVSKITKSTAKKTAAAWTKAVCTALLPMKQATESDSDFLTACEDLGETDGYYSIVENYGSAGDRGSVSSYCASSVSEYGSRDETDACIVGVSVQYDAGDGWEELFFIPSNLLPCNGELLIPAYDSTYWPLFAYPIRFEQCDVLDEDGACPSSTNVEATCMSNFGFNVSMTYNYNDVGCDNSS</sequence>